<feature type="transmembrane region" description="Helical" evidence="7">
    <location>
        <begin position="357"/>
        <end position="377"/>
    </location>
</feature>
<evidence type="ECO:0000256" key="5">
    <source>
        <dbReference type="ARBA" id="ARBA00023136"/>
    </source>
</evidence>
<evidence type="ECO:0000256" key="6">
    <source>
        <dbReference type="SAM" id="MobiDB-lite"/>
    </source>
</evidence>
<keyword evidence="3 7" id="KW-0812">Transmembrane</keyword>
<dbReference type="Proteomes" id="UP000292003">
    <property type="component" value="Unassembled WGS sequence"/>
</dbReference>
<keyword evidence="10" id="KW-1185">Reference proteome</keyword>
<sequence length="400" mass="40514">MPLAVYLLGLAVFTQGTSEFMLSGLLPDIAADLDVTIPAAGWLTSAFAIGMVVGAPVMAVAGLRWSRRRCLTSFLIVFIAVHVIGALTTSYAVLLATRIVAALSSAGFWATALATATAMVAPAARGRATSIVVSGVTVACVAGVPAGAVLGQYWGWRSAFWAVALVSLPALVAVARSIPDDRPDPGASARGELRALRNRRLLITLSLAALVQGATFCAFTYLAPLLTGVTGLATGWVPALLALFGIGSFLGVTISGRLADRRQHAVLATGMVALLIGWSVFALAAAEPVTAVVLVLVQGVLAFGTGSALIARVFTVATEAPTLAGGLATAAFNVGSTIGPWFGGLAIGAGAGFRSPLWVSAALMALALTVAAVTVAATRRGPGRQQGGHCVPTPADTPPH</sequence>
<organism evidence="9 10">
    <name type="scientific">Amycolatopsis suaedae</name>
    <dbReference type="NCBI Taxonomy" id="2510978"/>
    <lineage>
        <taxon>Bacteria</taxon>
        <taxon>Bacillati</taxon>
        <taxon>Actinomycetota</taxon>
        <taxon>Actinomycetes</taxon>
        <taxon>Pseudonocardiales</taxon>
        <taxon>Pseudonocardiaceae</taxon>
        <taxon>Amycolatopsis</taxon>
    </lineage>
</organism>
<feature type="transmembrane region" description="Helical" evidence="7">
    <location>
        <begin position="42"/>
        <end position="63"/>
    </location>
</feature>
<dbReference type="InterPro" id="IPR011701">
    <property type="entry name" value="MFS"/>
</dbReference>
<feature type="transmembrane region" description="Helical" evidence="7">
    <location>
        <begin position="323"/>
        <end position="351"/>
    </location>
</feature>
<keyword evidence="4 7" id="KW-1133">Transmembrane helix</keyword>
<dbReference type="InterPro" id="IPR050189">
    <property type="entry name" value="MFS_Efflux_Transporters"/>
</dbReference>
<dbReference type="InterPro" id="IPR036259">
    <property type="entry name" value="MFS_trans_sf"/>
</dbReference>
<gene>
    <name evidence="9" type="ORF">EWH70_31275</name>
</gene>
<dbReference type="InterPro" id="IPR020846">
    <property type="entry name" value="MFS_dom"/>
</dbReference>
<dbReference type="OrthoDB" id="9814237at2"/>
<dbReference type="AlphaFoldDB" id="A0A4Q7J1V5"/>
<evidence type="ECO:0000313" key="10">
    <source>
        <dbReference type="Proteomes" id="UP000292003"/>
    </source>
</evidence>
<name>A0A4Q7J1V5_9PSEU</name>
<feature type="transmembrane region" description="Helical" evidence="7">
    <location>
        <begin position="131"/>
        <end position="154"/>
    </location>
</feature>
<keyword evidence="2" id="KW-1003">Cell membrane</keyword>
<dbReference type="PANTHER" id="PTHR43124:SF3">
    <property type="entry name" value="CHLORAMPHENICOL EFFLUX PUMP RV0191"/>
    <property type="match status" value="1"/>
</dbReference>
<comment type="subcellular location">
    <subcellularLocation>
        <location evidence="1">Cell membrane</location>
        <topology evidence="1">Multi-pass membrane protein</topology>
    </subcellularLocation>
</comment>
<dbReference type="PROSITE" id="PS50850">
    <property type="entry name" value="MFS"/>
    <property type="match status" value="1"/>
</dbReference>
<evidence type="ECO:0000256" key="3">
    <source>
        <dbReference type="ARBA" id="ARBA00022692"/>
    </source>
</evidence>
<dbReference type="RefSeq" id="WP_130479177.1">
    <property type="nucleotide sequence ID" value="NZ_SFCC01000020.1"/>
</dbReference>
<evidence type="ECO:0000256" key="1">
    <source>
        <dbReference type="ARBA" id="ARBA00004651"/>
    </source>
</evidence>
<proteinExistence type="predicted"/>
<evidence type="ECO:0000256" key="2">
    <source>
        <dbReference type="ARBA" id="ARBA00022475"/>
    </source>
</evidence>
<feature type="transmembrane region" description="Helical" evidence="7">
    <location>
        <begin position="235"/>
        <end position="254"/>
    </location>
</feature>
<evidence type="ECO:0000256" key="4">
    <source>
        <dbReference type="ARBA" id="ARBA00022989"/>
    </source>
</evidence>
<feature type="transmembrane region" description="Helical" evidence="7">
    <location>
        <begin position="70"/>
        <end position="93"/>
    </location>
</feature>
<accession>A0A4Q7J1V5</accession>
<feature type="transmembrane region" description="Helical" evidence="7">
    <location>
        <begin position="200"/>
        <end position="223"/>
    </location>
</feature>
<evidence type="ECO:0000259" key="8">
    <source>
        <dbReference type="PROSITE" id="PS50850"/>
    </source>
</evidence>
<dbReference type="NCBIfam" id="NF033135">
    <property type="entry name" value="cmx_cmrA"/>
    <property type="match status" value="1"/>
</dbReference>
<dbReference type="SUPFAM" id="SSF103473">
    <property type="entry name" value="MFS general substrate transporter"/>
    <property type="match status" value="1"/>
</dbReference>
<dbReference type="Pfam" id="PF07690">
    <property type="entry name" value="MFS_1"/>
    <property type="match status" value="1"/>
</dbReference>
<dbReference type="PANTHER" id="PTHR43124">
    <property type="entry name" value="PURINE EFFLUX PUMP PBUE"/>
    <property type="match status" value="1"/>
</dbReference>
<protein>
    <submittedName>
        <fullName evidence="9">MFS transporter</fullName>
    </submittedName>
</protein>
<dbReference type="Gene3D" id="1.20.1250.20">
    <property type="entry name" value="MFS general substrate transporter like domains"/>
    <property type="match status" value="2"/>
</dbReference>
<dbReference type="GO" id="GO:0022857">
    <property type="term" value="F:transmembrane transporter activity"/>
    <property type="evidence" value="ECO:0007669"/>
    <property type="project" value="InterPro"/>
</dbReference>
<comment type="caution">
    <text evidence="9">The sequence shown here is derived from an EMBL/GenBank/DDBJ whole genome shotgun (WGS) entry which is preliminary data.</text>
</comment>
<feature type="transmembrane region" description="Helical" evidence="7">
    <location>
        <begin position="291"/>
        <end position="311"/>
    </location>
</feature>
<feature type="region of interest" description="Disordered" evidence="6">
    <location>
        <begin position="381"/>
        <end position="400"/>
    </location>
</feature>
<feature type="transmembrane region" description="Helical" evidence="7">
    <location>
        <begin position="266"/>
        <end position="285"/>
    </location>
</feature>
<evidence type="ECO:0000313" key="9">
    <source>
        <dbReference type="EMBL" id="RZQ59914.1"/>
    </source>
</evidence>
<keyword evidence="5 7" id="KW-0472">Membrane</keyword>
<dbReference type="CDD" id="cd17324">
    <property type="entry name" value="MFS_NepI_like"/>
    <property type="match status" value="1"/>
</dbReference>
<dbReference type="EMBL" id="SFCC01000020">
    <property type="protein sequence ID" value="RZQ59914.1"/>
    <property type="molecule type" value="Genomic_DNA"/>
</dbReference>
<dbReference type="GO" id="GO:0005886">
    <property type="term" value="C:plasma membrane"/>
    <property type="evidence" value="ECO:0007669"/>
    <property type="project" value="UniProtKB-SubCell"/>
</dbReference>
<feature type="domain" description="Major facilitator superfamily (MFS) profile" evidence="8">
    <location>
        <begin position="4"/>
        <end position="379"/>
    </location>
</feature>
<evidence type="ECO:0000256" key="7">
    <source>
        <dbReference type="SAM" id="Phobius"/>
    </source>
</evidence>
<feature type="transmembrane region" description="Helical" evidence="7">
    <location>
        <begin position="160"/>
        <end position="179"/>
    </location>
</feature>
<feature type="transmembrane region" description="Helical" evidence="7">
    <location>
        <begin position="99"/>
        <end position="124"/>
    </location>
</feature>
<reference evidence="9 10" key="1">
    <citation type="submission" date="2019-02" db="EMBL/GenBank/DDBJ databases">
        <title>Draft genome sequence of Amycolatopsis sp. 8-3EHSu isolated from roots of Suaeda maritima.</title>
        <authorList>
            <person name="Duangmal K."/>
            <person name="Chantavorakit T."/>
        </authorList>
    </citation>
    <scope>NUCLEOTIDE SEQUENCE [LARGE SCALE GENOMIC DNA]</scope>
    <source>
        <strain evidence="9 10">8-3EHSu</strain>
    </source>
</reference>